<gene>
    <name evidence="2" type="ORF">F5891DRAFT_937940</name>
</gene>
<reference evidence="2" key="1">
    <citation type="journal article" date="2020" name="New Phytol.">
        <title>Comparative genomics reveals dynamic genome evolution in host specialist ectomycorrhizal fungi.</title>
        <authorList>
            <person name="Lofgren L.A."/>
            <person name="Nguyen N.H."/>
            <person name="Vilgalys R."/>
            <person name="Ruytinx J."/>
            <person name="Liao H.L."/>
            <person name="Branco S."/>
            <person name="Kuo A."/>
            <person name="LaButti K."/>
            <person name="Lipzen A."/>
            <person name="Andreopoulos W."/>
            <person name="Pangilinan J."/>
            <person name="Riley R."/>
            <person name="Hundley H."/>
            <person name="Na H."/>
            <person name="Barry K."/>
            <person name="Grigoriev I.V."/>
            <person name="Stajich J.E."/>
            <person name="Kennedy P.G."/>
        </authorList>
    </citation>
    <scope>NUCLEOTIDE SEQUENCE</scope>
    <source>
        <strain evidence="2">FC203</strain>
    </source>
</reference>
<dbReference type="GeneID" id="64668436"/>
<sequence length="146" mass="15819">MSQSSLHDSIHTDPNSPEVLKQNVHSIALDHVVRIQSLARNCLHGIQSAYQGGNSPAHTTGKYLATLMQALRTLAEFLRQTGVGAYPMPPAPESQSASSVPPTEQQLIDTTAREVQVLYERLKHIQESNTVAVNLLGAADAISRAR</sequence>
<dbReference type="Proteomes" id="UP001195769">
    <property type="component" value="Unassembled WGS sequence"/>
</dbReference>
<comment type="caution">
    <text evidence="2">The sequence shown here is derived from an EMBL/GenBank/DDBJ whole genome shotgun (WGS) entry which is preliminary data.</text>
</comment>
<evidence type="ECO:0000313" key="3">
    <source>
        <dbReference type="Proteomes" id="UP001195769"/>
    </source>
</evidence>
<evidence type="ECO:0000313" key="2">
    <source>
        <dbReference type="EMBL" id="KAG1908926.1"/>
    </source>
</evidence>
<proteinExistence type="predicted"/>
<feature type="region of interest" description="Disordered" evidence="1">
    <location>
        <begin position="85"/>
        <end position="106"/>
    </location>
</feature>
<protein>
    <submittedName>
        <fullName evidence="2">Uncharacterized protein</fullName>
    </submittedName>
</protein>
<feature type="compositionally biased region" description="Polar residues" evidence="1">
    <location>
        <begin position="93"/>
        <end position="106"/>
    </location>
</feature>
<dbReference type="EMBL" id="JABBWK010000001">
    <property type="protein sequence ID" value="KAG1908926.1"/>
    <property type="molecule type" value="Genomic_DNA"/>
</dbReference>
<name>A0AAD4EMT2_9AGAM</name>
<dbReference type="AlphaFoldDB" id="A0AAD4EMT2"/>
<dbReference type="RefSeq" id="XP_041234501.1">
    <property type="nucleotide sequence ID" value="XM_041374138.1"/>
</dbReference>
<keyword evidence="3" id="KW-1185">Reference proteome</keyword>
<organism evidence="2 3">
    <name type="scientific">Suillus fuscotomentosus</name>
    <dbReference type="NCBI Taxonomy" id="1912939"/>
    <lineage>
        <taxon>Eukaryota</taxon>
        <taxon>Fungi</taxon>
        <taxon>Dikarya</taxon>
        <taxon>Basidiomycota</taxon>
        <taxon>Agaricomycotina</taxon>
        <taxon>Agaricomycetes</taxon>
        <taxon>Agaricomycetidae</taxon>
        <taxon>Boletales</taxon>
        <taxon>Suillineae</taxon>
        <taxon>Suillaceae</taxon>
        <taxon>Suillus</taxon>
    </lineage>
</organism>
<accession>A0AAD4EMT2</accession>
<evidence type="ECO:0000256" key="1">
    <source>
        <dbReference type="SAM" id="MobiDB-lite"/>
    </source>
</evidence>